<evidence type="ECO:0000256" key="2">
    <source>
        <dbReference type="ARBA" id="ARBA00005001"/>
    </source>
</evidence>
<feature type="domain" description="Glucan biosynthesis periplasmic MdoG C-terminal" evidence="5">
    <location>
        <begin position="41"/>
        <end position="522"/>
    </location>
</feature>
<dbReference type="RefSeq" id="WP_204948849.1">
    <property type="nucleotide sequence ID" value="NZ_BSFF01000002.1"/>
</dbReference>
<organism evidence="6 7">
    <name type="scientific">Methylopila capsulata</name>
    <dbReference type="NCBI Taxonomy" id="61654"/>
    <lineage>
        <taxon>Bacteria</taxon>
        <taxon>Pseudomonadati</taxon>
        <taxon>Pseudomonadota</taxon>
        <taxon>Alphaproteobacteria</taxon>
        <taxon>Hyphomicrobiales</taxon>
        <taxon>Methylopilaceae</taxon>
        <taxon>Methylopila</taxon>
    </lineage>
</organism>
<evidence type="ECO:0000256" key="1">
    <source>
        <dbReference type="ARBA" id="ARBA00004418"/>
    </source>
</evidence>
<dbReference type="PANTHER" id="PTHR30504:SF2">
    <property type="entry name" value="GLUCANS BIOSYNTHESIS PROTEIN G"/>
    <property type="match status" value="1"/>
</dbReference>
<name>A0ABS2T2M0_9HYPH</name>
<dbReference type="InterPro" id="IPR013783">
    <property type="entry name" value="Ig-like_fold"/>
</dbReference>
<dbReference type="PROSITE" id="PS51318">
    <property type="entry name" value="TAT"/>
    <property type="match status" value="1"/>
</dbReference>
<dbReference type="InterPro" id="IPR011013">
    <property type="entry name" value="Gal_mutarotase_sf_dom"/>
</dbReference>
<evidence type="ECO:0000313" key="6">
    <source>
        <dbReference type="EMBL" id="MBM7850422.1"/>
    </source>
</evidence>
<comment type="pathway">
    <text evidence="2">Glycan metabolism; osmoregulated periplasmic glucan (OPG) biosynthesis.</text>
</comment>
<dbReference type="SUPFAM" id="SSF74650">
    <property type="entry name" value="Galactose mutarotase-like"/>
    <property type="match status" value="1"/>
</dbReference>
<gene>
    <name evidence="6" type="ORF">JOD31_000634</name>
</gene>
<keyword evidence="7" id="KW-1185">Reference proteome</keyword>
<dbReference type="InterPro" id="IPR014718">
    <property type="entry name" value="GH-type_carb-bd"/>
</dbReference>
<dbReference type="InterPro" id="IPR014438">
    <property type="entry name" value="Glucan_biosyn_MdoG/MdoD"/>
</dbReference>
<dbReference type="SUPFAM" id="SSF81296">
    <property type="entry name" value="E set domains"/>
    <property type="match status" value="1"/>
</dbReference>
<proteinExistence type="inferred from homology"/>
<keyword evidence="4" id="KW-0574">Periplasm</keyword>
<evidence type="ECO:0000259" key="5">
    <source>
        <dbReference type="Pfam" id="PF04349"/>
    </source>
</evidence>
<accession>A0ABS2T2M0</accession>
<sequence length="526" mass="57934">MTLTRRDAVVLLGAGTALVPTGLAAQTADAPPAPPPGPAAFDHGVIIERARKLAAAPFDALKAELPKALAEMSFDAYRDIRFRREKAFFGKSSSGFRMELFHLGFLYKDPVIVNLVREGVPAPIPYDASLFDFGQTKLSQRLSIDTGFAGFRLLYPLNRPTVMDELGVFLGASYFRVLGAGQHYGISARGLALGTGEPEPEEFPLFREFWVEEPKADATSLVVHALLDSPSIAGAYRMVLTPGDETTVDVGSTLFPRTDVKKLGVAPLTSMYFYGENDRRHYRGYRPEVHDSDGLLVKAASGQAIWRPLMNPERLQKTAFGDGNLRGFGLLQRDRLFEHYQDLEVRYDLRPSYMIEPSGDWGPGRAELVEIPTDNETADNIVAYWVPDAPAAAGSTLRYSYRIRALKLAERVSPQARAIHTFVAEARASGDPNPGPDHVRRFIVDFAGGDLDYWLDDPTKVVTETGASLGKINAAFVMPNREIGGFRLFLDHELTEPGTSAEIRGVLKAGGKTLTETWVFQWTRPA</sequence>
<dbReference type="InterPro" id="IPR014756">
    <property type="entry name" value="Ig_E-set"/>
</dbReference>
<reference evidence="6 7" key="1">
    <citation type="submission" date="2021-01" db="EMBL/GenBank/DDBJ databases">
        <title>Genomic Encyclopedia of Type Strains, Phase IV (KMG-IV): sequencing the most valuable type-strain genomes for metagenomic binning, comparative biology and taxonomic classification.</title>
        <authorList>
            <person name="Goeker M."/>
        </authorList>
    </citation>
    <scope>NUCLEOTIDE SEQUENCE [LARGE SCALE GENOMIC DNA]</scope>
    <source>
        <strain evidence="6 7">DSM 6130</strain>
    </source>
</reference>
<comment type="subcellular location">
    <subcellularLocation>
        <location evidence="1">Periplasm</location>
    </subcellularLocation>
</comment>
<evidence type="ECO:0000313" key="7">
    <source>
        <dbReference type="Proteomes" id="UP000758856"/>
    </source>
</evidence>
<dbReference type="Proteomes" id="UP000758856">
    <property type="component" value="Unassembled WGS sequence"/>
</dbReference>
<comment type="caution">
    <text evidence="6">The sequence shown here is derived from an EMBL/GenBank/DDBJ whole genome shotgun (WGS) entry which is preliminary data.</text>
</comment>
<protein>
    <submittedName>
        <fullName evidence="6">Glucans biosynthesis protein</fullName>
    </submittedName>
</protein>
<dbReference type="InterPro" id="IPR006311">
    <property type="entry name" value="TAT_signal"/>
</dbReference>
<dbReference type="PIRSF" id="PIRSF006281">
    <property type="entry name" value="MdoG"/>
    <property type="match status" value="1"/>
</dbReference>
<comment type="similarity">
    <text evidence="3">Belongs to the OpgD/OpgG family.</text>
</comment>
<dbReference type="Gene3D" id="2.60.40.10">
    <property type="entry name" value="Immunoglobulins"/>
    <property type="match status" value="1"/>
</dbReference>
<dbReference type="Gene3D" id="2.70.98.10">
    <property type="match status" value="1"/>
</dbReference>
<dbReference type="InterPro" id="IPR007444">
    <property type="entry name" value="Glucan_biosyn_MdoG_C"/>
</dbReference>
<dbReference type="Pfam" id="PF04349">
    <property type="entry name" value="MdoG"/>
    <property type="match status" value="1"/>
</dbReference>
<evidence type="ECO:0000256" key="4">
    <source>
        <dbReference type="ARBA" id="ARBA00022764"/>
    </source>
</evidence>
<dbReference type="EMBL" id="JAFBCY010000001">
    <property type="protein sequence ID" value="MBM7850422.1"/>
    <property type="molecule type" value="Genomic_DNA"/>
</dbReference>
<dbReference type="PANTHER" id="PTHR30504">
    <property type="entry name" value="GLUCANS BIOSYNTHESIS PROTEIN"/>
    <property type="match status" value="1"/>
</dbReference>
<evidence type="ECO:0000256" key="3">
    <source>
        <dbReference type="ARBA" id="ARBA00009284"/>
    </source>
</evidence>